<feature type="compositionally biased region" description="Basic and acidic residues" evidence="1">
    <location>
        <begin position="523"/>
        <end position="537"/>
    </location>
</feature>
<reference evidence="4" key="1">
    <citation type="submission" date="2023-06" db="EMBL/GenBank/DDBJ databases">
        <title>Genomic analysis of the entomopathogenic nematode Steinernema hermaphroditum.</title>
        <authorList>
            <person name="Schwarz E.M."/>
            <person name="Heppert J.K."/>
            <person name="Baniya A."/>
            <person name="Schwartz H.T."/>
            <person name="Tan C.-H."/>
            <person name="Antoshechkin I."/>
            <person name="Sternberg P.W."/>
            <person name="Goodrich-Blair H."/>
            <person name="Dillman A.R."/>
        </authorList>
    </citation>
    <scope>NUCLEOTIDE SEQUENCE</scope>
    <source>
        <strain evidence="4">PS9179</strain>
        <tissue evidence="4">Whole animal</tissue>
    </source>
</reference>
<evidence type="ECO:0000256" key="1">
    <source>
        <dbReference type="SAM" id="MobiDB-lite"/>
    </source>
</evidence>
<feature type="compositionally biased region" description="Acidic residues" evidence="1">
    <location>
        <begin position="498"/>
        <end position="508"/>
    </location>
</feature>
<feature type="region of interest" description="Disordered" evidence="1">
    <location>
        <begin position="56"/>
        <end position="111"/>
    </location>
</feature>
<evidence type="ECO:0000256" key="2">
    <source>
        <dbReference type="SAM" id="SignalP"/>
    </source>
</evidence>
<feature type="domain" description="Apple" evidence="3">
    <location>
        <begin position="960"/>
        <end position="1045"/>
    </location>
</feature>
<organism evidence="4 5">
    <name type="scientific">Steinernema hermaphroditum</name>
    <dbReference type="NCBI Taxonomy" id="289476"/>
    <lineage>
        <taxon>Eukaryota</taxon>
        <taxon>Metazoa</taxon>
        <taxon>Ecdysozoa</taxon>
        <taxon>Nematoda</taxon>
        <taxon>Chromadorea</taxon>
        <taxon>Rhabditida</taxon>
        <taxon>Tylenchina</taxon>
        <taxon>Panagrolaimomorpha</taxon>
        <taxon>Strongyloidoidea</taxon>
        <taxon>Steinernematidae</taxon>
        <taxon>Steinernema</taxon>
    </lineage>
</organism>
<evidence type="ECO:0000313" key="5">
    <source>
        <dbReference type="Proteomes" id="UP001175271"/>
    </source>
</evidence>
<feature type="region of interest" description="Disordered" evidence="1">
    <location>
        <begin position="750"/>
        <end position="771"/>
    </location>
</feature>
<feature type="signal peptide" evidence="2">
    <location>
        <begin position="1"/>
        <end position="19"/>
    </location>
</feature>
<dbReference type="EMBL" id="JAUCMV010000005">
    <property type="protein sequence ID" value="KAK0394551.1"/>
    <property type="molecule type" value="Genomic_DNA"/>
</dbReference>
<name>A0AA39GW23_9BILA</name>
<keyword evidence="2" id="KW-0732">Signal</keyword>
<dbReference type="Pfam" id="PF00024">
    <property type="entry name" value="PAN_1"/>
    <property type="match status" value="3"/>
</dbReference>
<evidence type="ECO:0000259" key="3">
    <source>
        <dbReference type="PROSITE" id="PS50948"/>
    </source>
</evidence>
<evidence type="ECO:0000313" key="4">
    <source>
        <dbReference type="EMBL" id="KAK0394551.1"/>
    </source>
</evidence>
<keyword evidence="5" id="KW-1185">Reference proteome</keyword>
<accession>A0AA39GW23</accession>
<dbReference type="InterPro" id="IPR003609">
    <property type="entry name" value="Pan_app"/>
</dbReference>
<dbReference type="CDD" id="cd01099">
    <property type="entry name" value="PAN_AP_HGF"/>
    <property type="match status" value="1"/>
</dbReference>
<sequence>MSLLFIVLLLSSSFGFTGADEVVDLICKRNPQKSYCANRNIRKAPENPFAGVQTNAAKTETRTDGEWETPKSFRNKFEQSAEDDAEREDRRPQSIHVELSEEEDESVEVTTRRPYPRHFTRAPIQQNILYTVLPSIQRKTYKYCPHNQYTFQTTCAPGKKLRYDLQVFCEEYASYCGVPNINLYPSRYRNLEDEGRPKGYGQKQKNGNLGLGRSFALGLGVIPGFEIVGSRGTDIGSMPGLDMMGGLMFNEGTDVGILGQRTGRGPARSLAALSHGLPSFGLDPNTKMADEKVSDAALRALGVPPVPGLGKILGALNKGQKPKKGGIKGYEPGFDAVNKKALIATGRTDTDSVNVPALGTVEINKGVGMGIGKQVGGELFVCCEIMRPIYAIALLLFVSCGAFENQELKPCFERYDHQKIINAEPFHSEWRMKSEEDCLPFCALTSSRCRSIVYDVLNHICHYFGEDDPENAVIARRMTLFRVANRQCLLDVTKSDEVQEGEEYDDDVAQQSLSIQSPPIENEASKEQTASKEHEANEIPTNTTELFTAATEETVTEAASPAAPTEVPLSDEHYDQIDDLTSETSTKATVKEVPSDDSDLIVMPEDSQVATSPIPTTKQSKLITLLQPKEGEQKRKEGETYIPYPEDKFKPKLVPLLANKINQRPKNLKLVSLEASSIGASTEENTPAFLPPMKVFKADRIAKDEKEKPEIRRNPTSYSKAIVLKKSESAENGAEDEYKKVIAPASNRVPSAKSYSFESEDETRPKQAETRVPIAKSYSAESVPAYIPKARGFLKSVNGHKNPDLIDLVQQPANAEANKEAAASTAKPFSIKISNHAGSGETKPSGSIPEPVESTATLYDECAASDNQIWIGVENSVIQSKNSRNSISANDVETCKKSCSAANRQKQMCSSFTFYETEKLCVLHSAAEGFKLQKAADEKFTTRSYKKFCYPEKLSAFKECSDFISFRDYSLEIEAKEQFDGMPTGVEGLQACIELCVHAPDFRCKSAAFNMDKGQCFVYDENSFTKPTDWREHLTNNLLYFENGCDMWFTEKLPAEASIKRVSGTAKASSKSGQPKKPSYMLFDNGQAKHLQFNPLGRPVA</sequence>
<dbReference type="PANTHER" id="PTHR38613:SF1">
    <property type="entry name" value="PROTEIN CBG11062"/>
    <property type="match status" value="1"/>
</dbReference>
<dbReference type="Proteomes" id="UP001175271">
    <property type="component" value="Unassembled WGS sequence"/>
</dbReference>
<dbReference type="PANTHER" id="PTHR38613">
    <property type="entry name" value="PROTEIN CBG03211-RELATED"/>
    <property type="match status" value="1"/>
</dbReference>
<feature type="region of interest" description="Disordered" evidence="1">
    <location>
        <begin position="497"/>
        <end position="543"/>
    </location>
</feature>
<dbReference type="SMART" id="SM00473">
    <property type="entry name" value="PAN_AP"/>
    <property type="match status" value="3"/>
</dbReference>
<dbReference type="SUPFAM" id="SSF57414">
    <property type="entry name" value="Hairpin loop containing domain-like"/>
    <property type="match status" value="3"/>
</dbReference>
<feature type="domain" description="Apple" evidence="3">
    <location>
        <begin position="862"/>
        <end position="949"/>
    </location>
</feature>
<feature type="domain" description="Apple" evidence="3">
    <location>
        <begin position="411"/>
        <end position="488"/>
    </location>
</feature>
<dbReference type="Gene3D" id="3.50.4.10">
    <property type="entry name" value="Hepatocyte Growth Factor"/>
    <property type="match status" value="2"/>
</dbReference>
<feature type="chain" id="PRO_5041259268" description="Apple domain-containing protein" evidence="2">
    <location>
        <begin position="20"/>
        <end position="1101"/>
    </location>
</feature>
<comment type="caution">
    <text evidence="4">The sequence shown here is derived from an EMBL/GenBank/DDBJ whole genome shotgun (WGS) entry which is preliminary data.</text>
</comment>
<feature type="compositionally biased region" description="Polar residues" evidence="1">
    <location>
        <begin position="509"/>
        <end position="519"/>
    </location>
</feature>
<dbReference type="AlphaFoldDB" id="A0AA39GW23"/>
<dbReference type="PROSITE" id="PS50948">
    <property type="entry name" value="PAN"/>
    <property type="match status" value="3"/>
</dbReference>
<proteinExistence type="predicted"/>
<gene>
    <name evidence="4" type="ORF">QR680_000801</name>
</gene>
<feature type="compositionally biased region" description="Basic and acidic residues" evidence="1">
    <location>
        <begin position="59"/>
        <end position="79"/>
    </location>
</feature>
<protein>
    <recommendedName>
        <fullName evidence="3">Apple domain-containing protein</fullName>
    </recommendedName>
</protein>